<feature type="non-terminal residue" evidence="3">
    <location>
        <position position="1"/>
    </location>
</feature>
<keyword evidence="4" id="KW-1185">Reference proteome</keyword>
<dbReference type="Pfam" id="PF01582">
    <property type="entry name" value="TIR"/>
    <property type="match status" value="1"/>
</dbReference>
<dbReference type="STRING" id="81985.R0FRH0"/>
<dbReference type="SMART" id="SM00255">
    <property type="entry name" value="TIR"/>
    <property type="match status" value="1"/>
</dbReference>
<organism evidence="3 4">
    <name type="scientific">Capsella rubella</name>
    <dbReference type="NCBI Taxonomy" id="81985"/>
    <lineage>
        <taxon>Eukaryota</taxon>
        <taxon>Viridiplantae</taxon>
        <taxon>Streptophyta</taxon>
        <taxon>Embryophyta</taxon>
        <taxon>Tracheophyta</taxon>
        <taxon>Spermatophyta</taxon>
        <taxon>Magnoliopsida</taxon>
        <taxon>eudicotyledons</taxon>
        <taxon>Gunneridae</taxon>
        <taxon>Pentapetalae</taxon>
        <taxon>rosids</taxon>
        <taxon>malvids</taxon>
        <taxon>Brassicales</taxon>
        <taxon>Brassicaceae</taxon>
        <taxon>Camelineae</taxon>
        <taxon>Capsella</taxon>
    </lineage>
</organism>
<evidence type="ECO:0000313" key="4">
    <source>
        <dbReference type="Proteomes" id="UP000029121"/>
    </source>
</evidence>
<protein>
    <recommendedName>
        <fullName evidence="2">TIR domain-containing protein</fullName>
    </recommendedName>
</protein>
<dbReference type="Proteomes" id="UP000029121">
    <property type="component" value="Unassembled WGS sequence"/>
</dbReference>
<dbReference type="Gene3D" id="3.40.50.10140">
    <property type="entry name" value="Toll/interleukin-1 receptor homology (TIR) domain"/>
    <property type="match status" value="1"/>
</dbReference>
<gene>
    <name evidence="3" type="ORF">CARUB_v10018498mg</name>
</gene>
<proteinExistence type="predicted"/>
<dbReference type="PANTHER" id="PTHR32009:SF63">
    <property type="entry name" value="RESISTANCE PROTEIN (TIR CLASS), PUTATIVE-RELATED"/>
    <property type="match status" value="1"/>
</dbReference>
<dbReference type="SUPFAM" id="SSF52200">
    <property type="entry name" value="Toll/Interleukin receptor TIR domain"/>
    <property type="match status" value="1"/>
</dbReference>
<dbReference type="AlphaFoldDB" id="R0FRH0"/>
<dbReference type="InterPro" id="IPR035897">
    <property type="entry name" value="Toll_tir_struct_dom_sf"/>
</dbReference>
<dbReference type="EMBL" id="KB870809">
    <property type="protein sequence ID" value="EOA25187.1"/>
    <property type="molecule type" value="Genomic_DNA"/>
</dbReference>
<dbReference type="PROSITE" id="PS50104">
    <property type="entry name" value="TIR"/>
    <property type="match status" value="1"/>
</dbReference>
<dbReference type="PANTHER" id="PTHR32009">
    <property type="entry name" value="TMV RESISTANCE PROTEIN N-LIKE"/>
    <property type="match status" value="1"/>
</dbReference>
<dbReference type="FunFam" id="3.40.50.10140:FF:000007">
    <property type="entry name" value="Disease resistance protein (TIR-NBS-LRR class)"/>
    <property type="match status" value="1"/>
</dbReference>
<accession>R0FRH0</accession>
<evidence type="ECO:0000259" key="2">
    <source>
        <dbReference type="PROSITE" id="PS50104"/>
    </source>
</evidence>
<feature type="domain" description="TIR" evidence="2">
    <location>
        <begin position="1"/>
        <end position="151"/>
    </location>
</feature>
<keyword evidence="1" id="KW-0520">NAD</keyword>
<dbReference type="InterPro" id="IPR000157">
    <property type="entry name" value="TIR_dom"/>
</dbReference>
<name>R0FRH0_9BRAS</name>
<evidence type="ECO:0000313" key="3">
    <source>
        <dbReference type="EMBL" id="EOA25187.1"/>
    </source>
</evidence>
<sequence length="151" mass="17348">PQVFFNFRGDQLRKNFVSHLRDAFQRSKIKSFIDEDEKRGEDVNKLFVRIEESSIALAILSTRYSESAWCLDELVKMMELKGKNKLIVIPIFYKVEPEDVGNPTHGTEFGKNFWTLAETSSGKQIKEWKEALKSISTKAGVCSSQERPKSI</sequence>
<dbReference type="GO" id="GO:0007165">
    <property type="term" value="P:signal transduction"/>
    <property type="evidence" value="ECO:0007669"/>
    <property type="project" value="InterPro"/>
</dbReference>
<evidence type="ECO:0000256" key="1">
    <source>
        <dbReference type="ARBA" id="ARBA00023027"/>
    </source>
</evidence>
<reference evidence="4" key="1">
    <citation type="journal article" date="2013" name="Nat. Genet.">
        <title>The Capsella rubella genome and the genomic consequences of rapid mating system evolution.</title>
        <authorList>
            <person name="Slotte T."/>
            <person name="Hazzouri K.M."/>
            <person name="Agren J.A."/>
            <person name="Koenig D."/>
            <person name="Maumus F."/>
            <person name="Guo Y.L."/>
            <person name="Steige K."/>
            <person name="Platts A.E."/>
            <person name="Escobar J.S."/>
            <person name="Newman L.K."/>
            <person name="Wang W."/>
            <person name="Mandakova T."/>
            <person name="Vello E."/>
            <person name="Smith L.M."/>
            <person name="Henz S.R."/>
            <person name="Steffen J."/>
            <person name="Takuno S."/>
            <person name="Brandvain Y."/>
            <person name="Coop G."/>
            <person name="Andolfatto P."/>
            <person name="Hu T.T."/>
            <person name="Blanchette M."/>
            <person name="Clark R.M."/>
            <person name="Quesneville H."/>
            <person name="Nordborg M."/>
            <person name="Gaut B.S."/>
            <person name="Lysak M.A."/>
            <person name="Jenkins J."/>
            <person name="Grimwood J."/>
            <person name="Chapman J."/>
            <person name="Prochnik S."/>
            <person name="Shu S."/>
            <person name="Rokhsar D."/>
            <person name="Schmutz J."/>
            <person name="Weigel D."/>
            <person name="Wright S.I."/>
        </authorList>
    </citation>
    <scope>NUCLEOTIDE SEQUENCE [LARGE SCALE GENOMIC DNA]</scope>
    <source>
        <strain evidence="4">cv. Monte Gargano</strain>
    </source>
</reference>